<dbReference type="Gene3D" id="3.40.190.10">
    <property type="entry name" value="Periplasmic binding protein-like II"/>
    <property type="match status" value="2"/>
</dbReference>
<gene>
    <name evidence="3" type="ORF">JZM24_06750</name>
</gene>
<evidence type="ECO:0000313" key="4">
    <source>
        <dbReference type="Proteomes" id="UP000811282"/>
    </source>
</evidence>
<feature type="domain" description="LysR substrate-binding" evidence="2">
    <location>
        <begin position="3"/>
        <end position="141"/>
    </location>
</feature>
<protein>
    <recommendedName>
        <fullName evidence="2">LysR substrate-binding domain-containing protein</fullName>
    </recommendedName>
</protein>
<name>A0ABS5YAD1_9GAMM</name>
<evidence type="ECO:0000256" key="1">
    <source>
        <dbReference type="ARBA" id="ARBA00009437"/>
    </source>
</evidence>
<dbReference type="PANTHER" id="PTHR30537:SF72">
    <property type="entry name" value="LYSR FAMILY TRANSCRIPTIONAL REGULATOR"/>
    <property type="match status" value="1"/>
</dbReference>
<sequence>MARKITTFSSSVVASPAYLDRAGTPEAPSDLASHACVHYRFPHRGKLELWQLKTLSPAQFAALPLTMVCNNMHARQDFARKGLGLAWLPDYYVQEDLRRGSLVCLLERFAERCDPLWALWPAGPFMPLKSRVFIDFLGEALGEVAAVAR</sequence>
<dbReference type="Proteomes" id="UP000811282">
    <property type="component" value="Unassembled WGS sequence"/>
</dbReference>
<dbReference type="InterPro" id="IPR058163">
    <property type="entry name" value="LysR-type_TF_proteobact-type"/>
</dbReference>
<reference evidence="3 4" key="1">
    <citation type="journal article" date="2021" name="Genome Biol. Evol.">
        <title>The evolution of interdependence in a four-way mealybug symbiosis.</title>
        <authorList>
            <person name="Garber A.I."/>
            <person name="Kupper M."/>
            <person name="Laetsch D.R."/>
            <person name="Weldon S.R."/>
            <person name="Ladinsky M.S."/>
            <person name="Bjorkman P.J."/>
            <person name="McCutcheon J.P."/>
        </authorList>
    </citation>
    <scope>NUCLEOTIDE SEQUENCE [LARGE SCALE GENOMIC DNA]</scope>
    <source>
        <strain evidence="3">SOD</strain>
    </source>
</reference>
<accession>A0ABS5YAD1</accession>
<evidence type="ECO:0000313" key="3">
    <source>
        <dbReference type="EMBL" id="MBT9431908.1"/>
    </source>
</evidence>
<dbReference type="Pfam" id="PF03466">
    <property type="entry name" value="LysR_substrate"/>
    <property type="match status" value="1"/>
</dbReference>
<comment type="similarity">
    <text evidence="1">Belongs to the LysR transcriptional regulatory family.</text>
</comment>
<dbReference type="EMBL" id="JAFJYC010000001">
    <property type="protein sequence ID" value="MBT9431908.1"/>
    <property type="molecule type" value="Genomic_DNA"/>
</dbReference>
<dbReference type="InterPro" id="IPR005119">
    <property type="entry name" value="LysR_subst-bd"/>
</dbReference>
<keyword evidence="4" id="KW-1185">Reference proteome</keyword>
<organism evidence="3 4">
    <name type="scientific">Candidatus Sodalis endolongispinus</name>
    <dbReference type="NCBI Taxonomy" id="2812662"/>
    <lineage>
        <taxon>Bacteria</taxon>
        <taxon>Pseudomonadati</taxon>
        <taxon>Pseudomonadota</taxon>
        <taxon>Gammaproteobacteria</taxon>
        <taxon>Enterobacterales</taxon>
        <taxon>Bruguierivoracaceae</taxon>
        <taxon>Sodalis</taxon>
    </lineage>
</organism>
<dbReference type="SUPFAM" id="SSF53850">
    <property type="entry name" value="Periplasmic binding protein-like II"/>
    <property type="match status" value="1"/>
</dbReference>
<dbReference type="PANTHER" id="PTHR30537">
    <property type="entry name" value="HTH-TYPE TRANSCRIPTIONAL REGULATOR"/>
    <property type="match status" value="1"/>
</dbReference>
<evidence type="ECO:0000259" key="2">
    <source>
        <dbReference type="Pfam" id="PF03466"/>
    </source>
</evidence>
<proteinExistence type="inferred from homology"/>
<comment type="caution">
    <text evidence="3">The sequence shown here is derived from an EMBL/GenBank/DDBJ whole genome shotgun (WGS) entry which is preliminary data.</text>
</comment>